<accession>A0ACB9FBX9</accession>
<dbReference type="Proteomes" id="UP001055811">
    <property type="component" value="Linkage Group LG03"/>
</dbReference>
<organism evidence="1 2">
    <name type="scientific">Cichorium intybus</name>
    <name type="common">Chicory</name>
    <dbReference type="NCBI Taxonomy" id="13427"/>
    <lineage>
        <taxon>Eukaryota</taxon>
        <taxon>Viridiplantae</taxon>
        <taxon>Streptophyta</taxon>
        <taxon>Embryophyta</taxon>
        <taxon>Tracheophyta</taxon>
        <taxon>Spermatophyta</taxon>
        <taxon>Magnoliopsida</taxon>
        <taxon>eudicotyledons</taxon>
        <taxon>Gunneridae</taxon>
        <taxon>Pentapetalae</taxon>
        <taxon>asterids</taxon>
        <taxon>campanulids</taxon>
        <taxon>Asterales</taxon>
        <taxon>Asteraceae</taxon>
        <taxon>Cichorioideae</taxon>
        <taxon>Cichorieae</taxon>
        <taxon>Cichoriinae</taxon>
        <taxon>Cichorium</taxon>
    </lineage>
</organism>
<evidence type="ECO:0000313" key="1">
    <source>
        <dbReference type="EMBL" id="KAI3768562.1"/>
    </source>
</evidence>
<name>A0ACB9FBX9_CICIN</name>
<proteinExistence type="predicted"/>
<comment type="caution">
    <text evidence="1">The sequence shown here is derived from an EMBL/GenBank/DDBJ whole genome shotgun (WGS) entry which is preliminary data.</text>
</comment>
<dbReference type="EMBL" id="CM042011">
    <property type="protein sequence ID" value="KAI3768562.1"/>
    <property type="molecule type" value="Genomic_DNA"/>
</dbReference>
<sequence>MARSFFWKHFLDSDSVRRLHESAYKKEVEDEVEVEVSTVGDISPDKLEEYWEDLESPPPESFIGEIPHVDPHLEP</sequence>
<protein>
    <submittedName>
        <fullName evidence="1">Uncharacterized protein</fullName>
    </submittedName>
</protein>
<gene>
    <name evidence="1" type="ORF">L2E82_19356</name>
</gene>
<reference evidence="2" key="1">
    <citation type="journal article" date="2022" name="Mol. Ecol. Resour.">
        <title>The genomes of chicory, endive, great burdock and yacon provide insights into Asteraceae palaeo-polyploidization history and plant inulin production.</title>
        <authorList>
            <person name="Fan W."/>
            <person name="Wang S."/>
            <person name="Wang H."/>
            <person name="Wang A."/>
            <person name="Jiang F."/>
            <person name="Liu H."/>
            <person name="Zhao H."/>
            <person name="Xu D."/>
            <person name="Zhang Y."/>
        </authorList>
    </citation>
    <scope>NUCLEOTIDE SEQUENCE [LARGE SCALE GENOMIC DNA]</scope>
    <source>
        <strain evidence="2">cv. Punajuju</strain>
    </source>
</reference>
<keyword evidence="2" id="KW-1185">Reference proteome</keyword>
<reference evidence="1 2" key="2">
    <citation type="journal article" date="2022" name="Mol. Ecol. Resour.">
        <title>The genomes of chicory, endive, great burdock and yacon provide insights into Asteraceae paleo-polyploidization history and plant inulin production.</title>
        <authorList>
            <person name="Fan W."/>
            <person name="Wang S."/>
            <person name="Wang H."/>
            <person name="Wang A."/>
            <person name="Jiang F."/>
            <person name="Liu H."/>
            <person name="Zhao H."/>
            <person name="Xu D."/>
            <person name="Zhang Y."/>
        </authorList>
    </citation>
    <scope>NUCLEOTIDE SEQUENCE [LARGE SCALE GENOMIC DNA]</scope>
    <source>
        <strain evidence="2">cv. Punajuju</strain>
        <tissue evidence="1">Leaves</tissue>
    </source>
</reference>
<evidence type="ECO:0000313" key="2">
    <source>
        <dbReference type="Proteomes" id="UP001055811"/>
    </source>
</evidence>